<feature type="binding site" description="proximal binding residue" evidence="7">
    <location>
        <position position="70"/>
    </location>
    <ligand>
        <name>heme</name>
        <dbReference type="ChEBI" id="CHEBI:30413"/>
    </ligand>
    <ligandPart>
        <name>Fe</name>
        <dbReference type="ChEBI" id="CHEBI:18248"/>
    </ligandPart>
</feature>
<evidence type="ECO:0000313" key="9">
    <source>
        <dbReference type="EMBL" id="MBO0512777.1"/>
    </source>
</evidence>
<organism evidence="9 10">
    <name type="scientific">Streptomyces beijiangensis</name>
    <dbReference type="NCBI Taxonomy" id="163361"/>
    <lineage>
        <taxon>Bacteria</taxon>
        <taxon>Bacillati</taxon>
        <taxon>Actinomycetota</taxon>
        <taxon>Actinomycetes</taxon>
        <taxon>Kitasatosporales</taxon>
        <taxon>Streptomycetaceae</taxon>
        <taxon>Streptomyces</taxon>
    </lineage>
</organism>
<evidence type="ECO:0000256" key="3">
    <source>
        <dbReference type="ARBA" id="ARBA00022617"/>
    </source>
</evidence>
<dbReference type="Pfam" id="PF01152">
    <property type="entry name" value="Bac_globin"/>
    <property type="match status" value="1"/>
</dbReference>
<proteinExistence type="inferred from homology"/>
<dbReference type="GO" id="GO:0019825">
    <property type="term" value="F:oxygen binding"/>
    <property type="evidence" value="ECO:0007669"/>
    <property type="project" value="InterPro"/>
</dbReference>
<keyword evidence="2 6" id="KW-0813">Transport</keyword>
<dbReference type="RefSeq" id="WP_206962210.1">
    <property type="nucleotide sequence ID" value="NZ_BAAAJJ010000009.1"/>
</dbReference>
<evidence type="ECO:0000256" key="7">
    <source>
        <dbReference type="PIRSR" id="PIRSR002030-1"/>
    </source>
</evidence>
<dbReference type="Proteomes" id="UP000664167">
    <property type="component" value="Unassembled WGS sequence"/>
</dbReference>
<evidence type="ECO:0000256" key="5">
    <source>
        <dbReference type="ARBA" id="ARBA00023004"/>
    </source>
</evidence>
<evidence type="ECO:0000256" key="4">
    <source>
        <dbReference type="ARBA" id="ARBA00022723"/>
    </source>
</evidence>
<dbReference type="EMBL" id="JAFLRJ010000117">
    <property type="protein sequence ID" value="MBO0512777.1"/>
    <property type="molecule type" value="Genomic_DNA"/>
</dbReference>
<dbReference type="AlphaFoldDB" id="A0A939JHM4"/>
<dbReference type="SUPFAM" id="SSF46458">
    <property type="entry name" value="Globin-like"/>
    <property type="match status" value="1"/>
</dbReference>
<accession>A0A939JHM4</accession>
<name>A0A939JHM4_9ACTN</name>
<dbReference type="InterPro" id="IPR012292">
    <property type="entry name" value="Globin/Proto"/>
</dbReference>
<dbReference type="CDD" id="cd00454">
    <property type="entry name" value="TrHb1_N"/>
    <property type="match status" value="1"/>
</dbReference>
<comment type="caution">
    <text evidence="9">The sequence shown here is derived from an EMBL/GenBank/DDBJ whole genome shotgun (WGS) entry which is preliminary data.</text>
</comment>
<evidence type="ECO:0000313" key="10">
    <source>
        <dbReference type="Proteomes" id="UP000664167"/>
    </source>
</evidence>
<comment type="similarity">
    <text evidence="1 6">Belongs to the truncated hemoglobin family. Group I subfamily.</text>
</comment>
<dbReference type="InterPro" id="IPR001486">
    <property type="entry name" value="Hemoglobin_trunc"/>
</dbReference>
<sequence length="118" mass="12229">MDTIYERIGGAPAVSAVVDLFYERVLGDPELSPYFTGADLGALKAHQRDFVGQALGATASYEGRAMREAHAPLAVRGEDFDRVVGHLAAALAEAGVDEATISTIGGALAPLKSDIVTG</sequence>
<dbReference type="PIRSF" id="PIRSF002030">
    <property type="entry name" value="Globin_Protozoa/Cyanobacteria"/>
    <property type="match status" value="1"/>
</dbReference>
<dbReference type="InterPro" id="IPR016339">
    <property type="entry name" value="Hemoglobin_trunc_I"/>
</dbReference>
<protein>
    <recommendedName>
        <fullName evidence="6">Group 1 truncated hemoglobin</fullName>
    </recommendedName>
</protein>
<evidence type="ECO:0000256" key="6">
    <source>
        <dbReference type="PIRNR" id="PIRNR002030"/>
    </source>
</evidence>
<keyword evidence="5 6" id="KW-0408">Iron</keyword>
<gene>
    <name evidence="9" type="ORF">J0695_13305</name>
</gene>
<dbReference type="GO" id="GO:0046872">
    <property type="term" value="F:metal ion binding"/>
    <property type="evidence" value="ECO:0007669"/>
    <property type="project" value="UniProtKB-UniRule"/>
</dbReference>
<keyword evidence="3 6" id="KW-0349">Heme</keyword>
<keyword evidence="6" id="KW-0561">Oxygen transport</keyword>
<keyword evidence="10" id="KW-1185">Reference proteome</keyword>
<dbReference type="Gene3D" id="1.10.490.10">
    <property type="entry name" value="Globins"/>
    <property type="match status" value="1"/>
</dbReference>
<evidence type="ECO:0000256" key="8">
    <source>
        <dbReference type="PIRSR" id="PIRSR601486-1"/>
    </source>
</evidence>
<reference evidence="9" key="1">
    <citation type="submission" date="2021-03" db="EMBL/GenBank/DDBJ databases">
        <title>Streptomyces poriferae sp. nov., a novel marine sponge-derived Actinobacteria species with anti-MRSA activity.</title>
        <authorList>
            <person name="Sandoval-Powers M."/>
            <person name="Kralova S."/>
            <person name="Nguyen G.-S."/>
            <person name="Fawwal D."/>
            <person name="Degnes K."/>
            <person name="Klinkenberg G."/>
            <person name="Sletta H."/>
            <person name="Wentzel A."/>
            <person name="Liles M.R."/>
        </authorList>
    </citation>
    <scope>NUCLEOTIDE SEQUENCE</scope>
    <source>
        <strain evidence="9">DSM 41794</strain>
    </source>
</reference>
<keyword evidence="4 6" id="KW-0479">Metal-binding</keyword>
<dbReference type="GO" id="GO:0005344">
    <property type="term" value="F:oxygen carrier activity"/>
    <property type="evidence" value="ECO:0007669"/>
    <property type="project" value="UniProtKB-UniRule"/>
</dbReference>
<comment type="cofactor">
    <cofactor evidence="7">
        <name>heme</name>
        <dbReference type="ChEBI" id="CHEBI:30413"/>
    </cofactor>
    <text evidence="7">Binds 1 heme group per subunit.</text>
</comment>
<feature type="binding site" description="distal binding residue" evidence="8">
    <location>
        <position position="46"/>
    </location>
    <ligand>
        <name>heme</name>
        <dbReference type="ChEBI" id="CHEBI:30413"/>
    </ligand>
    <ligandPart>
        <name>Fe</name>
        <dbReference type="ChEBI" id="CHEBI:18248"/>
    </ligandPart>
</feature>
<dbReference type="GO" id="GO:0020037">
    <property type="term" value="F:heme binding"/>
    <property type="evidence" value="ECO:0007669"/>
    <property type="project" value="InterPro"/>
</dbReference>
<dbReference type="InterPro" id="IPR009050">
    <property type="entry name" value="Globin-like_sf"/>
</dbReference>
<evidence type="ECO:0000256" key="2">
    <source>
        <dbReference type="ARBA" id="ARBA00022448"/>
    </source>
</evidence>
<evidence type="ECO:0000256" key="1">
    <source>
        <dbReference type="ARBA" id="ARBA00009660"/>
    </source>
</evidence>